<name>A0A162X395_9FLAO</name>
<dbReference type="EMBL" id="LQRT01000058">
    <property type="protein sequence ID" value="KZS38396.1"/>
    <property type="molecule type" value="Genomic_DNA"/>
</dbReference>
<evidence type="ECO:0000313" key="3">
    <source>
        <dbReference type="EMBL" id="KZS38396.1"/>
    </source>
</evidence>
<gene>
    <name evidence="3" type="ORF">AWE51_17725</name>
</gene>
<accession>A0A162X395</accession>
<feature type="domain" description="Amidohydrolase-related" evidence="2">
    <location>
        <begin position="3"/>
        <end position="275"/>
    </location>
</feature>
<dbReference type="Proteomes" id="UP000076715">
    <property type="component" value="Unassembled WGS sequence"/>
</dbReference>
<keyword evidence="3" id="KW-0378">Hydrolase</keyword>
<proteinExistence type="inferred from homology"/>
<dbReference type="InterPro" id="IPR006680">
    <property type="entry name" value="Amidohydro-rel"/>
</dbReference>
<dbReference type="InterPro" id="IPR032466">
    <property type="entry name" value="Metal_Hydrolase"/>
</dbReference>
<dbReference type="PANTHER" id="PTHR43569:SF2">
    <property type="entry name" value="AMIDOHYDROLASE-RELATED DOMAIN-CONTAINING PROTEIN"/>
    <property type="match status" value="1"/>
</dbReference>
<keyword evidence="4" id="KW-1185">Reference proteome</keyword>
<dbReference type="AlphaFoldDB" id="A0A162X395"/>
<dbReference type="STRING" id="1642818.AWE51_17725"/>
<dbReference type="OrthoDB" id="5450317at2"/>
<dbReference type="Pfam" id="PF04909">
    <property type="entry name" value="Amidohydro_2"/>
    <property type="match status" value="1"/>
</dbReference>
<comment type="similarity">
    <text evidence="1">Belongs to the metallo-dependent hydrolases superfamily.</text>
</comment>
<reference evidence="3 4" key="1">
    <citation type="submission" date="2016-01" db="EMBL/GenBank/DDBJ databases">
        <title>The draft genome sequence of Aquimarina sp. RZW4-3-2.</title>
        <authorList>
            <person name="Wang Y."/>
        </authorList>
    </citation>
    <scope>NUCLEOTIDE SEQUENCE [LARGE SCALE GENOMIC DNA]</scope>
    <source>
        <strain evidence="3 4">RZW4-3-2</strain>
    </source>
</reference>
<comment type="caution">
    <text evidence="3">The sequence shown here is derived from an EMBL/GenBank/DDBJ whole genome shotgun (WGS) entry which is preliminary data.</text>
</comment>
<dbReference type="SUPFAM" id="SSF51556">
    <property type="entry name" value="Metallo-dependent hydrolases"/>
    <property type="match status" value="1"/>
</dbReference>
<evidence type="ECO:0000313" key="4">
    <source>
        <dbReference type="Proteomes" id="UP000076715"/>
    </source>
</evidence>
<dbReference type="RefSeq" id="WP_066319389.1">
    <property type="nucleotide sequence ID" value="NZ_LQRT01000058.1"/>
</dbReference>
<dbReference type="InterPro" id="IPR052350">
    <property type="entry name" value="Metallo-dep_Lactonases"/>
</dbReference>
<dbReference type="PANTHER" id="PTHR43569">
    <property type="entry name" value="AMIDOHYDROLASE"/>
    <property type="match status" value="1"/>
</dbReference>
<protein>
    <submittedName>
        <fullName evidence="3">Amidohydrolase</fullName>
    </submittedName>
</protein>
<evidence type="ECO:0000259" key="2">
    <source>
        <dbReference type="Pfam" id="PF04909"/>
    </source>
</evidence>
<evidence type="ECO:0000256" key="1">
    <source>
        <dbReference type="ARBA" id="ARBA00038310"/>
    </source>
</evidence>
<dbReference type="GO" id="GO:0016787">
    <property type="term" value="F:hydrolase activity"/>
    <property type="evidence" value="ECO:0007669"/>
    <property type="project" value="UniProtKB-KW"/>
</dbReference>
<dbReference type="Gene3D" id="3.20.20.140">
    <property type="entry name" value="Metal-dependent hydrolases"/>
    <property type="match status" value="1"/>
</dbReference>
<organism evidence="3 4">
    <name type="scientific">Aquimarina aggregata</name>
    <dbReference type="NCBI Taxonomy" id="1642818"/>
    <lineage>
        <taxon>Bacteria</taxon>
        <taxon>Pseudomonadati</taxon>
        <taxon>Bacteroidota</taxon>
        <taxon>Flavobacteriia</taxon>
        <taxon>Flavobacteriales</taxon>
        <taxon>Flavobacteriaceae</taxon>
        <taxon>Aquimarina</taxon>
    </lineage>
</organism>
<sequence>MKIDSHQHFWQYHPVKHSWINDDMKVLQQDYLPSDLKKVYQENAIDGCVAVQADQSEIETDFLIDLANENKFIKGIVGWIDLRAENLEERLQHYSKFDIIKGFRHVVQDEPDPNFIIGDSFKKGIALLPQYNFTYDILIFPHQLRASLKLIEEFPEHKFVIDHIAKPSIKNGDIKEWETLIREIAKHRNVYCKVSGMVTEADWAHWKYDNFVPYLDVVFDAFSTKRIMYGSDWPVCLLGGNYSSIKSIIEEYIKNLSAEQQEEIMGGNAIKFYQLS</sequence>